<dbReference type="EMBL" id="JAAQYK010000002">
    <property type="protein sequence ID" value="NNA43924.1"/>
    <property type="molecule type" value="Genomic_DNA"/>
</dbReference>
<dbReference type="Gene3D" id="3.40.640.10">
    <property type="entry name" value="Type I PLP-dependent aspartate aminotransferase-like (Major domain)"/>
    <property type="match status" value="1"/>
</dbReference>
<protein>
    <submittedName>
        <fullName evidence="6">DegT/DnrJ/EryC1/StrS family aminotransferase</fullName>
    </submittedName>
</protein>
<evidence type="ECO:0000256" key="3">
    <source>
        <dbReference type="PIRSR" id="PIRSR000390-1"/>
    </source>
</evidence>
<dbReference type="SUPFAM" id="SSF53383">
    <property type="entry name" value="PLP-dependent transferases"/>
    <property type="match status" value="1"/>
</dbReference>
<dbReference type="RefSeq" id="WP_044272971.1">
    <property type="nucleotide sequence ID" value="NZ_JAAQYJ010000002.1"/>
</dbReference>
<dbReference type="CDD" id="cd00616">
    <property type="entry name" value="AHBA_syn"/>
    <property type="match status" value="1"/>
</dbReference>
<reference evidence="6 7" key="1">
    <citation type="journal article" date="2020" name="Front. Microbiol.">
        <title>Genetic Organization of the aprX-lipA2 Operon Affects the Proteolytic Potential of Pseudomonas Species in Milk.</title>
        <authorList>
            <person name="Maier C."/>
            <person name="Huptas C."/>
            <person name="von Neubeck M."/>
            <person name="Scherer S."/>
            <person name="Wenning M."/>
            <person name="Lucking G."/>
        </authorList>
    </citation>
    <scope>NUCLEOTIDE SEQUENCE [LARGE SCALE GENOMIC DNA]</scope>
    <source>
        <strain evidence="6 7">WS 4997</strain>
    </source>
</reference>
<keyword evidence="6" id="KW-0808">Transferase</keyword>
<feature type="active site" description="Proton acceptor" evidence="3">
    <location>
        <position position="189"/>
    </location>
</feature>
<dbReference type="PANTHER" id="PTHR30244">
    <property type="entry name" value="TRANSAMINASE"/>
    <property type="match status" value="1"/>
</dbReference>
<keyword evidence="1 4" id="KW-0663">Pyridoxal phosphate</keyword>
<evidence type="ECO:0000256" key="1">
    <source>
        <dbReference type="ARBA" id="ARBA00022898"/>
    </source>
</evidence>
<dbReference type="PIRSF" id="PIRSF000390">
    <property type="entry name" value="PLP_StrS"/>
    <property type="match status" value="1"/>
</dbReference>
<dbReference type="PANTHER" id="PTHR30244:SF36">
    <property type="entry name" value="3-OXO-GLUCOSE-6-PHOSPHATE:GLUTAMATE AMINOTRANSFERASE"/>
    <property type="match status" value="1"/>
</dbReference>
<evidence type="ECO:0000256" key="5">
    <source>
        <dbReference type="RuleBase" id="RU004508"/>
    </source>
</evidence>
<sequence length="375" mass="41352">MIDFLNLKSINNKYNSELKSAAARVIDSGWYIGGEELSNFEAEFAAYCGSRHCIGVANGLDALILTLRAWKVLGKLNDGDEVIVPANTYIASILAITENGLIPVLVEPDNDTMNIDILNIASALTEKTKVILPVHLYGQLADMPEIMKFARSHSLLVLEDSAQAHGAAIDGRKAGSWGHASGFSFYPGKNLGALGDAGAITTDDDELATTLRALRNYGSHEKYKNDIQGVNSRLDEIQAAFLRVKLAHLDEDTSARRHIAKIYLEGISNPLIQLPLDPSNYDTNMARQVWHLFVIRTSQRVALQKHLQSNNIQTLIHYPIPPHKQKAYQEWNELSFPISEVIHQEVISIPIGPTMTDDEAHAVVKACNSFSTNES</sequence>
<gene>
    <name evidence="6" type="ORF">HBO18_07230</name>
</gene>
<dbReference type="AlphaFoldDB" id="A0A7Y1LD75"/>
<evidence type="ECO:0000256" key="4">
    <source>
        <dbReference type="PIRSR" id="PIRSR000390-2"/>
    </source>
</evidence>
<organism evidence="6 7">
    <name type="scientific">Pseudomonas lactis</name>
    <dbReference type="NCBI Taxonomy" id="1615674"/>
    <lineage>
        <taxon>Bacteria</taxon>
        <taxon>Pseudomonadati</taxon>
        <taxon>Pseudomonadota</taxon>
        <taxon>Gammaproteobacteria</taxon>
        <taxon>Pseudomonadales</taxon>
        <taxon>Pseudomonadaceae</taxon>
        <taxon>Pseudomonas</taxon>
    </lineage>
</organism>
<evidence type="ECO:0000313" key="7">
    <source>
        <dbReference type="Proteomes" id="UP000583279"/>
    </source>
</evidence>
<accession>A0A7Y1LD75</accession>
<dbReference type="Proteomes" id="UP000583279">
    <property type="component" value="Unassembled WGS sequence"/>
</dbReference>
<evidence type="ECO:0000313" key="6">
    <source>
        <dbReference type="EMBL" id="NNA43924.1"/>
    </source>
</evidence>
<name>A0A7Y1LD75_9PSED</name>
<dbReference type="Pfam" id="PF01041">
    <property type="entry name" value="DegT_DnrJ_EryC1"/>
    <property type="match status" value="1"/>
</dbReference>
<feature type="modified residue" description="N6-(pyridoxal phosphate)lysine" evidence="4">
    <location>
        <position position="189"/>
    </location>
</feature>
<dbReference type="GO" id="GO:0008483">
    <property type="term" value="F:transaminase activity"/>
    <property type="evidence" value="ECO:0007669"/>
    <property type="project" value="UniProtKB-KW"/>
</dbReference>
<dbReference type="GO" id="GO:0000271">
    <property type="term" value="P:polysaccharide biosynthetic process"/>
    <property type="evidence" value="ECO:0007669"/>
    <property type="project" value="TreeGrafter"/>
</dbReference>
<dbReference type="InterPro" id="IPR015424">
    <property type="entry name" value="PyrdxlP-dep_Trfase"/>
</dbReference>
<dbReference type="GO" id="GO:0030170">
    <property type="term" value="F:pyridoxal phosphate binding"/>
    <property type="evidence" value="ECO:0007669"/>
    <property type="project" value="TreeGrafter"/>
</dbReference>
<dbReference type="InterPro" id="IPR015422">
    <property type="entry name" value="PyrdxlP-dep_Trfase_small"/>
</dbReference>
<dbReference type="InterPro" id="IPR000653">
    <property type="entry name" value="DegT/StrS_aminotransferase"/>
</dbReference>
<dbReference type="InterPro" id="IPR015421">
    <property type="entry name" value="PyrdxlP-dep_Trfase_major"/>
</dbReference>
<proteinExistence type="inferred from homology"/>
<comment type="similarity">
    <text evidence="2 5">Belongs to the DegT/DnrJ/EryC1 family.</text>
</comment>
<evidence type="ECO:0000256" key="2">
    <source>
        <dbReference type="ARBA" id="ARBA00037999"/>
    </source>
</evidence>
<keyword evidence="6" id="KW-0032">Aminotransferase</keyword>
<comment type="caution">
    <text evidence="6">The sequence shown here is derived from an EMBL/GenBank/DDBJ whole genome shotgun (WGS) entry which is preliminary data.</text>
</comment>
<dbReference type="Gene3D" id="3.90.1150.10">
    <property type="entry name" value="Aspartate Aminotransferase, domain 1"/>
    <property type="match status" value="1"/>
</dbReference>